<accession>A0A382JIG5</accession>
<organism evidence="1">
    <name type="scientific">marine metagenome</name>
    <dbReference type="NCBI Taxonomy" id="408172"/>
    <lineage>
        <taxon>unclassified sequences</taxon>
        <taxon>metagenomes</taxon>
        <taxon>ecological metagenomes</taxon>
    </lineage>
</organism>
<evidence type="ECO:0000313" key="1">
    <source>
        <dbReference type="EMBL" id="SVC10461.1"/>
    </source>
</evidence>
<sequence length="41" mass="4729">MLMEEIAILESRFEEHDTGHLKTAVNVLRNRVLELKGKIHG</sequence>
<name>A0A382JIG5_9ZZZZ</name>
<proteinExistence type="predicted"/>
<dbReference type="AlphaFoldDB" id="A0A382JIG5"/>
<gene>
    <name evidence="1" type="ORF">METZ01_LOCUS263315</name>
</gene>
<reference evidence="1" key="1">
    <citation type="submission" date="2018-05" db="EMBL/GenBank/DDBJ databases">
        <authorList>
            <person name="Lanie J.A."/>
            <person name="Ng W.-L."/>
            <person name="Kazmierczak K.M."/>
            <person name="Andrzejewski T.M."/>
            <person name="Davidsen T.M."/>
            <person name="Wayne K.J."/>
            <person name="Tettelin H."/>
            <person name="Glass J.I."/>
            <person name="Rusch D."/>
            <person name="Podicherti R."/>
            <person name="Tsui H.-C.T."/>
            <person name="Winkler M.E."/>
        </authorList>
    </citation>
    <scope>NUCLEOTIDE SEQUENCE</scope>
</reference>
<dbReference type="EMBL" id="UINC01073802">
    <property type="protein sequence ID" value="SVC10461.1"/>
    <property type="molecule type" value="Genomic_DNA"/>
</dbReference>
<protein>
    <submittedName>
        <fullName evidence="1">Uncharacterized protein</fullName>
    </submittedName>
</protein>